<gene>
    <name evidence="4" type="ORF">GT003_24890</name>
</gene>
<keyword evidence="2" id="KW-1133">Transmembrane helix</keyword>
<evidence type="ECO:0000256" key="2">
    <source>
        <dbReference type="SAM" id="Phobius"/>
    </source>
</evidence>
<sequence>MTNAEKSTERRQTNRKWMAACFGLILMAWLLAGCSAANGNQNSAGDAGNGAKAVMATSDDASASEEAKSSSNANTATSDTAASSEPGAPAANSGAGAALGESSGDTDPSFDRKIVYKGNVTLEVKAYDTAQTALRNLIHLSGGYLLKFADQKTAVERGGTFTIKIPASGFDGFLSGLEKIEHLSMQSSAQGTDVTEEYVDMQARLKARQVVEARLLDFMAKATKTADLLQISTQLGDVQTEIERIKGRIRYLDNNVAYSTIDLRMYEVTEAAVTKNEANRGFADRIADAVSGSAEVMYAFLQGLIVVLAGALPVVAVIAVIGIPSYAVYRSSSRKHAAERRLARESLPLPQAVEASPAEEDPDADRETDK</sequence>
<evidence type="ECO:0000313" key="4">
    <source>
        <dbReference type="EMBL" id="NBC72246.1"/>
    </source>
</evidence>
<dbReference type="RefSeq" id="WP_161703029.1">
    <property type="nucleotide sequence ID" value="NZ_JAAAMU010000017.1"/>
</dbReference>
<keyword evidence="5" id="KW-1185">Reference proteome</keyword>
<feature type="domain" description="DUF4349" evidence="3">
    <location>
        <begin position="112"/>
        <end position="323"/>
    </location>
</feature>
<feature type="region of interest" description="Disordered" evidence="1">
    <location>
        <begin position="344"/>
        <end position="370"/>
    </location>
</feature>
<evidence type="ECO:0000313" key="5">
    <source>
        <dbReference type="Proteomes" id="UP000558113"/>
    </source>
</evidence>
<comment type="caution">
    <text evidence="4">The sequence shown here is derived from an EMBL/GenBank/DDBJ whole genome shotgun (WGS) entry which is preliminary data.</text>
</comment>
<evidence type="ECO:0000256" key="1">
    <source>
        <dbReference type="SAM" id="MobiDB-lite"/>
    </source>
</evidence>
<evidence type="ECO:0000259" key="3">
    <source>
        <dbReference type="Pfam" id="PF14257"/>
    </source>
</evidence>
<feature type="region of interest" description="Disordered" evidence="1">
    <location>
        <begin position="56"/>
        <end position="106"/>
    </location>
</feature>
<dbReference type="PROSITE" id="PS51257">
    <property type="entry name" value="PROKAR_LIPOPROTEIN"/>
    <property type="match status" value="1"/>
</dbReference>
<dbReference type="OrthoDB" id="5381491at2"/>
<dbReference type="Pfam" id="PF14257">
    <property type="entry name" value="DUF4349"/>
    <property type="match status" value="1"/>
</dbReference>
<dbReference type="EMBL" id="JAAAMU010000017">
    <property type="protein sequence ID" value="NBC72246.1"/>
    <property type="molecule type" value="Genomic_DNA"/>
</dbReference>
<accession>A0A7X4YV89</accession>
<dbReference type="Proteomes" id="UP000558113">
    <property type="component" value="Unassembled WGS sequence"/>
</dbReference>
<organism evidence="4 5">
    <name type="scientific">Paenibacillus sacheonensis</name>
    <dbReference type="NCBI Taxonomy" id="742054"/>
    <lineage>
        <taxon>Bacteria</taxon>
        <taxon>Bacillati</taxon>
        <taxon>Bacillota</taxon>
        <taxon>Bacilli</taxon>
        <taxon>Bacillales</taxon>
        <taxon>Paenibacillaceae</taxon>
        <taxon>Paenibacillus</taxon>
    </lineage>
</organism>
<dbReference type="InterPro" id="IPR025645">
    <property type="entry name" value="DUF4349"/>
</dbReference>
<proteinExistence type="predicted"/>
<keyword evidence="2" id="KW-0812">Transmembrane</keyword>
<name>A0A7X4YV89_9BACL</name>
<feature type="compositionally biased region" description="Low complexity" evidence="1">
    <location>
        <begin position="69"/>
        <end position="103"/>
    </location>
</feature>
<keyword evidence="2" id="KW-0472">Membrane</keyword>
<dbReference type="AlphaFoldDB" id="A0A7X4YV89"/>
<feature type="transmembrane region" description="Helical" evidence="2">
    <location>
        <begin position="296"/>
        <end position="329"/>
    </location>
</feature>
<reference evidence="4 5" key="1">
    <citation type="submission" date="2020-01" db="EMBL/GenBank/DDBJ databases">
        <title>Paenibacillus soybeanensis sp. nov. isolated from the nodules of soybean (Glycine max(L.) Merr).</title>
        <authorList>
            <person name="Wang H."/>
        </authorList>
    </citation>
    <scope>NUCLEOTIDE SEQUENCE [LARGE SCALE GENOMIC DNA]</scope>
    <source>
        <strain evidence="4 5">DSM 23054</strain>
    </source>
</reference>
<protein>
    <submittedName>
        <fullName evidence="4">DUF4349 domain-containing protein</fullName>
    </submittedName>
</protein>